<dbReference type="OrthoDB" id="7458380at2"/>
<keyword evidence="5" id="KW-0408">Iron</keyword>
<keyword evidence="4" id="KW-0560">Oxidoreductase</keyword>
<dbReference type="GO" id="GO:0016491">
    <property type="term" value="F:oxidoreductase activity"/>
    <property type="evidence" value="ECO:0007669"/>
    <property type="project" value="UniProtKB-KW"/>
</dbReference>
<dbReference type="GO" id="GO:0005506">
    <property type="term" value="F:iron ion binding"/>
    <property type="evidence" value="ECO:0007669"/>
    <property type="project" value="InterPro"/>
</dbReference>
<evidence type="ECO:0000256" key="6">
    <source>
        <dbReference type="ARBA" id="ARBA00023014"/>
    </source>
</evidence>
<dbReference type="RefSeq" id="WP_067906000.1">
    <property type="nucleotide sequence ID" value="NZ_KQ954244.1"/>
</dbReference>
<feature type="domain" description="Rieske" evidence="7">
    <location>
        <begin position="67"/>
        <end position="179"/>
    </location>
</feature>
<dbReference type="PROSITE" id="PS51296">
    <property type="entry name" value="RIESKE"/>
    <property type="match status" value="1"/>
</dbReference>
<protein>
    <recommendedName>
        <fullName evidence="7">Rieske domain-containing protein</fullName>
    </recommendedName>
</protein>
<dbReference type="PANTHER" id="PTHR43756:SF5">
    <property type="entry name" value="CHOLINE MONOOXYGENASE, CHLOROPLASTIC"/>
    <property type="match status" value="1"/>
</dbReference>
<evidence type="ECO:0000259" key="7">
    <source>
        <dbReference type="PROSITE" id="PS51296"/>
    </source>
</evidence>
<dbReference type="PANTHER" id="PTHR43756">
    <property type="entry name" value="CHOLINE MONOOXYGENASE, CHLOROPLASTIC"/>
    <property type="match status" value="1"/>
</dbReference>
<name>A0A117UZ09_9SPHN</name>
<dbReference type="CDD" id="cd03469">
    <property type="entry name" value="Rieske_RO_Alpha_N"/>
    <property type="match status" value="1"/>
</dbReference>
<organism evidence="8 9">
    <name type="scientific">Novosphingobium fuchskuhlense</name>
    <dbReference type="NCBI Taxonomy" id="1117702"/>
    <lineage>
        <taxon>Bacteria</taxon>
        <taxon>Pseudomonadati</taxon>
        <taxon>Pseudomonadota</taxon>
        <taxon>Alphaproteobacteria</taxon>
        <taxon>Sphingomonadales</taxon>
        <taxon>Sphingomonadaceae</taxon>
        <taxon>Novosphingobium</taxon>
    </lineage>
</organism>
<dbReference type="InterPro" id="IPR015879">
    <property type="entry name" value="Ring_hydroxy_dOase_asu_C_dom"/>
</dbReference>
<dbReference type="SUPFAM" id="SSF50022">
    <property type="entry name" value="ISP domain"/>
    <property type="match status" value="1"/>
</dbReference>
<keyword evidence="3" id="KW-0479">Metal-binding</keyword>
<dbReference type="InterPro" id="IPR036922">
    <property type="entry name" value="Rieske_2Fe-2S_sf"/>
</dbReference>
<dbReference type="EMBL" id="LLZS01000001">
    <property type="protein sequence ID" value="KUR73483.1"/>
    <property type="molecule type" value="Genomic_DNA"/>
</dbReference>
<dbReference type="Gene3D" id="2.102.10.10">
    <property type="entry name" value="Rieske [2Fe-2S] iron-sulphur domain"/>
    <property type="match status" value="1"/>
</dbReference>
<proteinExistence type="predicted"/>
<dbReference type="InterPro" id="IPR017941">
    <property type="entry name" value="Rieske_2Fe-2S"/>
</dbReference>
<evidence type="ECO:0000313" key="9">
    <source>
        <dbReference type="Proteomes" id="UP000058012"/>
    </source>
</evidence>
<dbReference type="SUPFAM" id="SSF55961">
    <property type="entry name" value="Bet v1-like"/>
    <property type="match status" value="1"/>
</dbReference>
<gene>
    <name evidence="8" type="ORF">AQZ52_00410</name>
</gene>
<keyword evidence="6" id="KW-0411">Iron-sulfur</keyword>
<sequence>MVETKTGHDRTAGVTYNDVIRADTVPPPAVYLEDSPYPGGVTKVATHRYWSRQEHEREVERLWKRVWQMACHEDDIPNVGDTHVYEIAGLSFIVVRNAPGDGPGAVKAFPNACLHRGRQLCEAHRKGLKVLRCPFHGWSWHLDGKLKEVPSHWDFPSVTEEEYALPAVSVGHWGGFVFINPDPDAEPLADFLGDIDRHFSLPFKRRYKAAHMVKRLPCNWKVAQEAFMESYHVVGTHPELLPMFLDTGSKYDVWPNISRAMSASGPPSAHTDLDAPDPSAFPEGQAFTSFRHPLSGHVYRRIEENRVEVTRPDGKTGLFDMTGAHVEGEVVSADAHMCNWIGGKIAPGEENMPTRFAGASSADFRADAARDRRELLRPQWGDAIDGFSDADMIDAIFYSVFPNLHPWADFNPIFYRFRPDGDNPEQSLHEVMYMVQVPEGEERPAPAKCTFLDLEDDYTKATEFGSYLNKIFNQDGLNHAAVQKGLHNHPKGEVIFASYQESKIRDFHEKLNRWLDSETAPKSR</sequence>
<evidence type="ECO:0000256" key="4">
    <source>
        <dbReference type="ARBA" id="ARBA00023002"/>
    </source>
</evidence>
<comment type="caution">
    <text evidence="8">The sequence shown here is derived from an EMBL/GenBank/DDBJ whole genome shotgun (WGS) entry which is preliminary data.</text>
</comment>
<dbReference type="STRING" id="1117702.AQZ52_00410"/>
<evidence type="ECO:0000256" key="2">
    <source>
        <dbReference type="ARBA" id="ARBA00022714"/>
    </source>
</evidence>
<dbReference type="AlphaFoldDB" id="A0A117UZ09"/>
<dbReference type="Proteomes" id="UP000058012">
    <property type="component" value="Unassembled WGS sequence"/>
</dbReference>
<dbReference type="Gene3D" id="3.90.380.10">
    <property type="entry name" value="Naphthalene 1,2-dioxygenase Alpha Subunit, Chain A, domain 1"/>
    <property type="match status" value="1"/>
</dbReference>
<dbReference type="GO" id="GO:0051537">
    <property type="term" value="F:2 iron, 2 sulfur cluster binding"/>
    <property type="evidence" value="ECO:0007669"/>
    <property type="project" value="UniProtKB-KW"/>
</dbReference>
<reference evidence="8 9" key="1">
    <citation type="submission" date="2015-10" db="EMBL/GenBank/DDBJ databases">
        <title>Draft genome sequence of Novosphingobium fuchskuhlense DSM 25065 isolated from a surface water sample of the southwest basin of Lake Grosse Fuchskuhle.</title>
        <authorList>
            <person name="Ruckert C."/>
            <person name="Winkler A."/>
            <person name="Glaeser J."/>
            <person name="Grossart H.-P."/>
            <person name="Kalinowski J."/>
            <person name="Glaeser S."/>
        </authorList>
    </citation>
    <scope>NUCLEOTIDE SEQUENCE [LARGE SCALE GENOMIC DNA]</scope>
    <source>
        <strain evidence="8 9">FNE08-7</strain>
    </source>
</reference>
<keyword evidence="9" id="KW-1185">Reference proteome</keyword>
<dbReference type="PRINTS" id="PR00090">
    <property type="entry name" value="RNGDIOXGNASE"/>
</dbReference>
<accession>A0A117UZ09</accession>
<evidence type="ECO:0000256" key="1">
    <source>
        <dbReference type="ARBA" id="ARBA00001962"/>
    </source>
</evidence>
<keyword evidence="2" id="KW-0001">2Fe-2S</keyword>
<evidence type="ECO:0000256" key="3">
    <source>
        <dbReference type="ARBA" id="ARBA00022723"/>
    </source>
</evidence>
<dbReference type="Pfam" id="PF00848">
    <property type="entry name" value="Ring_hydroxyl_A"/>
    <property type="match status" value="1"/>
</dbReference>
<comment type="cofactor">
    <cofactor evidence="1">
        <name>Fe cation</name>
        <dbReference type="ChEBI" id="CHEBI:24875"/>
    </cofactor>
</comment>
<dbReference type="Pfam" id="PF00355">
    <property type="entry name" value="Rieske"/>
    <property type="match status" value="1"/>
</dbReference>
<evidence type="ECO:0000313" key="8">
    <source>
        <dbReference type="EMBL" id="KUR73483.1"/>
    </source>
</evidence>
<evidence type="ECO:0000256" key="5">
    <source>
        <dbReference type="ARBA" id="ARBA00023004"/>
    </source>
</evidence>
<dbReference type="InterPro" id="IPR001663">
    <property type="entry name" value="Rng_hydr_dOase-A"/>
</dbReference>